<name>A0ABS1VD45_9PROT</name>
<evidence type="ECO:0000313" key="2">
    <source>
        <dbReference type="Proteomes" id="UP000606490"/>
    </source>
</evidence>
<organism evidence="1 2">
    <name type="scientific">Belnapia mucosa</name>
    <dbReference type="NCBI Taxonomy" id="2804532"/>
    <lineage>
        <taxon>Bacteria</taxon>
        <taxon>Pseudomonadati</taxon>
        <taxon>Pseudomonadota</taxon>
        <taxon>Alphaproteobacteria</taxon>
        <taxon>Acetobacterales</taxon>
        <taxon>Roseomonadaceae</taxon>
        <taxon>Belnapia</taxon>
    </lineage>
</organism>
<proteinExistence type="predicted"/>
<evidence type="ECO:0000313" key="1">
    <source>
        <dbReference type="EMBL" id="MBL6459595.1"/>
    </source>
</evidence>
<protein>
    <recommendedName>
        <fullName evidence="3">Transposase</fullName>
    </recommendedName>
</protein>
<keyword evidence="2" id="KW-1185">Reference proteome</keyword>
<dbReference type="EMBL" id="JAEUXJ010000061">
    <property type="protein sequence ID" value="MBL6459595.1"/>
    <property type="molecule type" value="Genomic_DNA"/>
</dbReference>
<evidence type="ECO:0008006" key="3">
    <source>
        <dbReference type="Google" id="ProtNLM"/>
    </source>
</evidence>
<dbReference type="Proteomes" id="UP000606490">
    <property type="component" value="Unassembled WGS sequence"/>
</dbReference>
<reference evidence="1 2" key="1">
    <citation type="submission" date="2021-01" db="EMBL/GenBank/DDBJ databases">
        <title>Belnapia mucosa sp. nov. and Belnapia arida sp. nov., isolated from the Tabernas Desert (Almeria, Spain).</title>
        <authorList>
            <person name="Molina-Menor E."/>
            <person name="Vidal-Verdu A."/>
            <person name="Calonge A."/>
            <person name="Satari L."/>
            <person name="Pereto Magraner J."/>
            <person name="Porcar Miralles M."/>
        </authorList>
    </citation>
    <scope>NUCLEOTIDE SEQUENCE [LARGE SCALE GENOMIC DNA]</scope>
    <source>
        <strain evidence="1 2">T6</strain>
    </source>
</reference>
<gene>
    <name evidence="1" type="ORF">JMJ55_30300</name>
</gene>
<comment type="caution">
    <text evidence="1">The sequence shown here is derived from an EMBL/GenBank/DDBJ whole genome shotgun (WGS) entry which is preliminary data.</text>
</comment>
<dbReference type="RefSeq" id="WP_202829325.1">
    <property type="nucleotide sequence ID" value="NZ_JAEUXJ010000061.1"/>
</dbReference>
<sequence>MQRFKSPEQAQRFPSCHAMIYGHFRRRRHLMNAGQYRRAHDNAFRVWREETCVQMAA</sequence>
<accession>A0ABS1VD45</accession>